<proteinExistence type="predicted"/>
<organism evidence="4">
    <name type="scientific">Soboliphyme baturini</name>
    <dbReference type="NCBI Taxonomy" id="241478"/>
    <lineage>
        <taxon>Eukaryota</taxon>
        <taxon>Metazoa</taxon>
        <taxon>Ecdysozoa</taxon>
        <taxon>Nematoda</taxon>
        <taxon>Enoplea</taxon>
        <taxon>Dorylaimia</taxon>
        <taxon>Dioctophymatida</taxon>
        <taxon>Dioctophymatoidea</taxon>
        <taxon>Soboliphymatidae</taxon>
        <taxon>Soboliphyme</taxon>
    </lineage>
</organism>
<keyword evidence="3" id="KW-1185">Reference proteome</keyword>
<dbReference type="OrthoDB" id="409122at2759"/>
<dbReference type="WBParaSite" id="SBAD_0001021101-mRNA-1">
    <property type="protein sequence ID" value="SBAD_0001021101-mRNA-1"/>
    <property type="gene ID" value="SBAD_0001021101"/>
</dbReference>
<evidence type="ECO:0000313" key="4">
    <source>
        <dbReference type="WBParaSite" id="SBAD_0001021101-mRNA-1"/>
    </source>
</evidence>
<dbReference type="AlphaFoldDB" id="A0A183J1W2"/>
<dbReference type="GO" id="GO:0005634">
    <property type="term" value="C:nucleus"/>
    <property type="evidence" value="ECO:0007669"/>
    <property type="project" value="TreeGrafter"/>
</dbReference>
<dbReference type="PANTHER" id="PTHR12387">
    <property type="entry name" value="26S PROTEASOME NON-ATPASE REGULATORY SUBUNIT 8"/>
    <property type="match status" value="1"/>
</dbReference>
<keyword evidence="1" id="KW-0812">Transmembrane</keyword>
<keyword evidence="1" id="KW-0472">Membrane</keyword>
<feature type="transmembrane region" description="Helical" evidence="1">
    <location>
        <begin position="97"/>
        <end position="118"/>
    </location>
</feature>
<sequence>MFEISAMLSVLKKDLHAFQRALAQLKHYYMEVTKLNHFIGESTMKFHMLGLYLMFLLAQNRIAEFHMLHLFELYSAAPLRECPSVSAPFRDAECTRVPWVVFSFTCLSLSFLVSMLFYEAQPLRFLRFTSVISVLFNETTRRAGGTMAAFSRSPFPPTHNMATTVISNYW</sequence>
<reference evidence="2 3" key="2">
    <citation type="submission" date="2018-11" db="EMBL/GenBank/DDBJ databases">
        <authorList>
            <consortium name="Pathogen Informatics"/>
        </authorList>
    </citation>
    <scope>NUCLEOTIDE SEQUENCE [LARGE SCALE GENOMIC DNA]</scope>
</reference>
<evidence type="ECO:0000313" key="2">
    <source>
        <dbReference type="EMBL" id="VDP26742.1"/>
    </source>
</evidence>
<gene>
    <name evidence="2" type="ORF">SBAD_LOCUS9860</name>
</gene>
<dbReference type="EMBL" id="UZAM01013272">
    <property type="protein sequence ID" value="VDP26742.1"/>
    <property type="molecule type" value="Genomic_DNA"/>
</dbReference>
<dbReference type="Proteomes" id="UP000270296">
    <property type="component" value="Unassembled WGS sequence"/>
</dbReference>
<dbReference type="GO" id="GO:0043161">
    <property type="term" value="P:proteasome-mediated ubiquitin-dependent protein catabolic process"/>
    <property type="evidence" value="ECO:0007669"/>
    <property type="project" value="TreeGrafter"/>
</dbReference>
<dbReference type="InterPro" id="IPR006746">
    <property type="entry name" value="26S_Psome_Rpn12"/>
</dbReference>
<dbReference type="GO" id="GO:0005829">
    <property type="term" value="C:cytosol"/>
    <property type="evidence" value="ECO:0007669"/>
    <property type="project" value="TreeGrafter"/>
</dbReference>
<dbReference type="PANTHER" id="PTHR12387:SF0">
    <property type="entry name" value="26S PROTEASOME NON-ATPASE REGULATORY SUBUNIT 8"/>
    <property type="match status" value="1"/>
</dbReference>
<evidence type="ECO:0000256" key="1">
    <source>
        <dbReference type="SAM" id="Phobius"/>
    </source>
</evidence>
<dbReference type="GO" id="GO:0008541">
    <property type="term" value="C:proteasome regulatory particle, lid subcomplex"/>
    <property type="evidence" value="ECO:0007669"/>
    <property type="project" value="TreeGrafter"/>
</dbReference>
<reference evidence="4" key="1">
    <citation type="submission" date="2016-06" db="UniProtKB">
        <authorList>
            <consortium name="WormBaseParasite"/>
        </authorList>
    </citation>
    <scope>IDENTIFICATION</scope>
</reference>
<evidence type="ECO:0000313" key="3">
    <source>
        <dbReference type="Proteomes" id="UP000270296"/>
    </source>
</evidence>
<name>A0A183J1W2_9BILA</name>
<accession>A0A183J1W2</accession>
<dbReference type="Gene3D" id="1.25.40.990">
    <property type="match status" value="1"/>
</dbReference>
<keyword evidence="1" id="KW-1133">Transmembrane helix</keyword>
<protein>
    <submittedName>
        <fullName evidence="4">Transmembrane protein</fullName>
    </submittedName>
</protein>